<dbReference type="EMBL" id="CP097770">
    <property type="protein sequence ID" value="URJ48586.1"/>
    <property type="molecule type" value="Genomic_DNA"/>
</dbReference>
<organism evidence="2 3">
    <name type="scientific">Paenibacillus polymyxa</name>
    <name type="common">Bacillus polymyxa</name>
    <dbReference type="NCBI Taxonomy" id="1406"/>
    <lineage>
        <taxon>Bacteria</taxon>
        <taxon>Bacillati</taxon>
        <taxon>Bacillota</taxon>
        <taxon>Bacilli</taxon>
        <taxon>Bacillales</taxon>
        <taxon>Paenibacillaceae</taxon>
        <taxon>Paenibacillus</taxon>
    </lineage>
</organism>
<evidence type="ECO:0000313" key="3">
    <source>
        <dbReference type="Proteomes" id="UP001055784"/>
    </source>
</evidence>
<evidence type="ECO:0000259" key="1">
    <source>
        <dbReference type="Pfam" id="PF07833"/>
    </source>
</evidence>
<dbReference type="InterPro" id="IPR036582">
    <property type="entry name" value="Mao_N_sf"/>
</dbReference>
<feature type="domain" description="Copper amine oxidase-like N-terminal" evidence="1">
    <location>
        <begin position="39"/>
        <end position="147"/>
    </location>
</feature>
<sequence>MSMKKWMLSLTAVTLLWGATSTIPTTEAASSTKPIEVLLNAKKIQFPDAKPFQDSNDYVMVPIRFVSEALGAKVGWEKTGGQLAVSIKNDAHAVNMTVGQNTATVDGQTKTYETKIILKQNRTFVPLRLVSEGLGQTVEWDKVSRWVWIGKKEIAALEDTGHQAVSIEPYKKAISTIPNLMKNVVDGTTYEKVVIFKRSDLPIKLLRDIYSIEPYTTPKGVPYLRMRVKTSSNTAGSIFYLTKKKDAHLRPPLDEMTQDNGDGTKMIYYKIYSYADADLYGEKDYKTFKLQDIEYIGFRLQGDGYIPMMINPWKGN</sequence>
<protein>
    <submittedName>
        <fullName evidence="2">Copper amine oxidase N-terminal domain-containing protein</fullName>
    </submittedName>
</protein>
<dbReference type="SUPFAM" id="SSF55383">
    <property type="entry name" value="Copper amine oxidase, domain N"/>
    <property type="match status" value="1"/>
</dbReference>
<evidence type="ECO:0000313" key="2">
    <source>
        <dbReference type="EMBL" id="URJ48586.1"/>
    </source>
</evidence>
<dbReference type="Gene3D" id="3.30.457.10">
    <property type="entry name" value="Copper amine oxidase-like, N-terminal domain"/>
    <property type="match status" value="1"/>
</dbReference>
<dbReference type="Pfam" id="PF07833">
    <property type="entry name" value="Cu_amine_oxidN1"/>
    <property type="match status" value="1"/>
</dbReference>
<dbReference type="RefSeq" id="WP_165176644.1">
    <property type="nucleotide sequence ID" value="NZ_CP097770.1"/>
</dbReference>
<reference evidence="2" key="1">
    <citation type="submission" date="2022-11" db="EMBL/GenBank/DDBJ databases">
        <authorList>
            <person name="Vasilchenko N.G."/>
            <person name="Prazdnova E.V."/>
            <person name="Gorovtsov A.V."/>
            <person name="Chistyakov V.A."/>
            <person name="Pak M.L."/>
        </authorList>
    </citation>
    <scope>NUCLEOTIDE SEQUENCE</scope>
    <source>
        <strain evidence="2">R 4.5</strain>
    </source>
</reference>
<dbReference type="AlphaFoldDB" id="A0AAE9IEJ4"/>
<dbReference type="Proteomes" id="UP001055784">
    <property type="component" value="Chromosome"/>
</dbReference>
<gene>
    <name evidence="2" type="ORF">MF626_002830</name>
</gene>
<accession>A0AAE9IEJ4</accession>
<dbReference type="InterPro" id="IPR012854">
    <property type="entry name" value="Cu_amine_oxidase-like_N"/>
</dbReference>
<name>A0AAE9IEJ4_PAEPO</name>
<proteinExistence type="predicted"/>